<feature type="transmembrane region" description="Helical" evidence="1">
    <location>
        <begin position="7"/>
        <end position="25"/>
    </location>
</feature>
<keyword evidence="1" id="KW-1133">Transmembrane helix</keyword>
<accession>A0A4Y8PWU1</accession>
<organism evidence="2 3">
    <name type="scientific">Paenibacillus athensensis</name>
    <dbReference type="NCBI Taxonomy" id="1967502"/>
    <lineage>
        <taxon>Bacteria</taxon>
        <taxon>Bacillati</taxon>
        <taxon>Bacillota</taxon>
        <taxon>Bacilli</taxon>
        <taxon>Bacillales</taxon>
        <taxon>Paenibacillaceae</taxon>
        <taxon>Paenibacillus</taxon>
    </lineage>
</organism>
<feature type="transmembrane region" description="Helical" evidence="1">
    <location>
        <begin position="179"/>
        <end position="200"/>
    </location>
</feature>
<proteinExistence type="predicted"/>
<dbReference type="RefSeq" id="WP_134755373.1">
    <property type="nucleotide sequence ID" value="NZ_MYFO02000005.1"/>
</dbReference>
<feature type="transmembrane region" description="Helical" evidence="1">
    <location>
        <begin position="69"/>
        <end position="94"/>
    </location>
</feature>
<comment type="caution">
    <text evidence="2">The sequence shown here is derived from an EMBL/GenBank/DDBJ whole genome shotgun (WGS) entry which is preliminary data.</text>
</comment>
<feature type="transmembrane region" description="Helical" evidence="1">
    <location>
        <begin position="114"/>
        <end position="133"/>
    </location>
</feature>
<evidence type="ECO:0000313" key="3">
    <source>
        <dbReference type="Proteomes" id="UP000298246"/>
    </source>
</evidence>
<keyword evidence="1" id="KW-0472">Membrane</keyword>
<reference evidence="2 3" key="1">
    <citation type="submission" date="2017-03" db="EMBL/GenBank/DDBJ databases">
        <title>Isolation of Levoglucosan Utilizing Bacteria.</title>
        <authorList>
            <person name="Arya A.S."/>
        </authorList>
    </citation>
    <scope>NUCLEOTIDE SEQUENCE [LARGE SCALE GENOMIC DNA]</scope>
    <source>
        <strain evidence="2 3">MEC069</strain>
    </source>
</reference>
<evidence type="ECO:0000313" key="2">
    <source>
        <dbReference type="EMBL" id="TFE85132.1"/>
    </source>
</evidence>
<sequence>MNSLISIALSFLDYFPIILISLMLYRQKVRPYLREILLFAIAGALVAHIFGPIVYIFSTGMLLTFSLRFPIVSSLIISLSGYVLSALASTAALATAVTEGVFTSLQTPIHPEALAVQVLLTLPAKLLLVLVLYKSRFGFTFLAPYTKISFNKSNIGFFMFIAVVLCGVLLRTLGPKTMWNFMMPFQMLCAAAAILLVISVKREWESS</sequence>
<keyword evidence="1" id="KW-0812">Transmembrane</keyword>
<dbReference type="Proteomes" id="UP000298246">
    <property type="component" value="Unassembled WGS sequence"/>
</dbReference>
<feature type="transmembrane region" description="Helical" evidence="1">
    <location>
        <begin position="154"/>
        <end position="173"/>
    </location>
</feature>
<feature type="transmembrane region" description="Helical" evidence="1">
    <location>
        <begin position="37"/>
        <end position="57"/>
    </location>
</feature>
<protein>
    <submittedName>
        <fullName evidence="2">Uncharacterized protein</fullName>
    </submittedName>
</protein>
<gene>
    <name evidence="2" type="ORF">B5M42_18165</name>
</gene>
<dbReference type="OrthoDB" id="2597140at2"/>
<dbReference type="AlphaFoldDB" id="A0A4Y8PWU1"/>
<keyword evidence="3" id="KW-1185">Reference proteome</keyword>
<evidence type="ECO:0000256" key="1">
    <source>
        <dbReference type="SAM" id="Phobius"/>
    </source>
</evidence>
<dbReference type="EMBL" id="MYFO01000028">
    <property type="protein sequence ID" value="TFE85132.1"/>
    <property type="molecule type" value="Genomic_DNA"/>
</dbReference>
<name>A0A4Y8PWU1_9BACL</name>